<keyword evidence="1" id="KW-0732">Signal</keyword>
<protein>
    <submittedName>
        <fullName evidence="2">Uncharacterized protein</fullName>
    </submittedName>
</protein>
<comment type="caution">
    <text evidence="2">The sequence shown here is derived from an EMBL/GenBank/DDBJ whole genome shotgun (WGS) entry which is preliminary data.</text>
</comment>
<name>A0A1B8PW20_MORLA</name>
<dbReference type="AlphaFoldDB" id="A0A1B8PW20"/>
<evidence type="ECO:0000313" key="3">
    <source>
        <dbReference type="Proteomes" id="UP000092607"/>
    </source>
</evidence>
<organism evidence="2 3">
    <name type="scientific">Moraxella lacunata</name>
    <dbReference type="NCBI Taxonomy" id="477"/>
    <lineage>
        <taxon>Bacteria</taxon>
        <taxon>Pseudomonadati</taxon>
        <taxon>Pseudomonadota</taxon>
        <taxon>Gammaproteobacteria</taxon>
        <taxon>Moraxellales</taxon>
        <taxon>Moraxellaceae</taxon>
        <taxon>Moraxella</taxon>
    </lineage>
</organism>
<feature type="signal peptide" evidence="1">
    <location>
        <begin position="1"/>
        <end position="21"/>
    </location>
</feature>
<accession>A0A1B8PW20</accession>
<sequence>MKVLKAVAVCALLAISSQSFANTAKPIQIIFPKGETCHDFNTKVGKKPNQTFVLALTDSQQLSFQIQSNTKINIHITDPNQKPLTSVGELIDFYPTIYLYEPTITGLHSISFTTKNKSSAKIDVRVCADENLF</sequence>
<dbReference type="EMBL" id="LZMS01000100">
    <property type="protein sequence ID" value="OBX59824.1"/>
    <property type="molecule type" value="Genomic_DNA"/>
</dbReference>
<proteinExistence type="predicted"/>
<dbReference type="Proteomes" id="UP000092607">
    <property type="component" value="Unassembled WGS sequence"/>
</dbReference>
<evidence type="ECO:0000256" key="1">
    <source>
        <dbReference type="SAM" id="SignalP"/>
    </source>
</evidence>
<feature type="chain" id="PRO_5008611934" evidence="1">
    <location>
        <begin position="22"/>
        <end position="133"/>
    </location>
</feature>
<evidence type="ECO:0000313" key="2">
    <source>
        <dbReference type="EMBL" id="OBX59824.1"/>
    </source>
</evidence>
<gene>
    <name evidence="2" type="ORF">A9309_10785</name>
</gene>
<dbReference type="RefSeq" id="WP_065256733.1">
    <property type="nucleotide sequence ID" value="NZ_JARDJM010000060.1"/>
</dbReference>
<reference evidence="2 3" key="1">
    <citation type="submission" date="2016-06" db="EMBL/GenBank/DDBJ databases">
        <title>Draft genome of Moraxella lacunata CCUG 57757A.</title>
        <authorList>
            <person name="Salva-Serra F."/>
            <person name="Engstrom-Jakobsson H."/>
            <person name="Thorell K."/>
            <person name="Gonzales-Siles L."/>
            <person name="Karlsson R."/>
            <person name="Boulund F."/>
            <person name="Engstrand L."/>
            <person name="Kristiansson E."/>
            <person name="Moore E."/>
        </authorList>
    </citation>
    <scope>NUCLEOTIDE SEQUENCE [LARGE SCALE GENOMIC DNA]</scope>
    <source>
        <strain evidence="2 3">CCUG 57757A</strain>
    </source>
</reference>